<dbReference type="OrthoDB" id="4062651at2759"/>
<comment type="caution">
    <text evidence="1">The sequence shown here is derived from an EMBL/GenBank/DDBJ whole genome shotgun (WGS) entry which is preliminary data.</text>
</comment>
<gene>
    <name evidence="1" type="ORF">B0J13DRAFT_607010</name>
</gene>
<sequence length="289" mass="32736">MGYSGYCNCGYSTEASHPGDDDYYNAMSTKKRCGLLVFFSIHLGPWNMFHPWNALFGHVFLSHASLLRHLGTRRASYPRRDSWRFETEQHPRLQIAGSRAAECADKSARLGRDDLIKTDLFSLGVTLTFLLVGNHIVNDIMALSDSDLLVLKEENKLAAWIVAHRDDTSAHIVMPTGSSDWVTDLSWNDESSIFAHYDLSYWYMSLCDRLLAADARQRPESFKTPAITAPRHMLRRNLQTSRPHSSEAASNTVDFDPSPDPWARMAALIKISNARLRKLTGQGFYPRPE</sequence>
<proteinExistence type="predicted"/>
<dbReference type="SUPFAM" id="SSF56112">
    <property type="entry name" value="Protein kinase-like (PK-like)"/>
    <property type="match status" value="1"/>
</dbReference>
<dbReference type="AlphaFoldDB" id="A0A9P9EXP5"/>
<evidence type="ECO:0000313" key="1">
    <source>
        <dbReference type="EMBL" id="KAH7147036.1"/>
    </source>
</evidence>
<accession>A0A9P9EXP5</accession>
<dbReference type="EMBL" id="JAGMUU010000008">
    <property type="protein sequence ID" value="KAH7147036.1"/>
    <property type="molecule type" value="Genomic_DNA"/>
</dbReference>
<protein>
    <submittedName>
        <fullName evidence="1">Uncharacterized protein</fullName>
    </submittedName>
</protein>
<name>A0A9P9EXP5_9HYPO</name>
<dbReference type="InterPro" id="IPR011009">
    <property type="entry name" value="Kinase-like_dom_sf"/>
</dbReference>
<reference evidence="1" key="1">
    <citation type="journal article" date="2021" name="Nat. Commun.">
        <title>Genetic determinants of endophytism in the Arabidopsis root mycobiome.</title>
        <authorList>
            <person name="Mesny F."/>
            <person name="Miyauchi S."/>
            <person name="Thiergart T."/>
            <person name="Pickel B."/>
            <person name="Atanasova L."/>
            <person name="Karlsson M."/>
            <person name="Huettel B."/>
            <person name="Barry K.W."/>
            <person name="Haridas S."/>
            <person name="Chen C."/>
            <person name="Bauer D."/>
            <person name="Andreopoulos W."/>
            <person name="Pangilinan J."/>
            <person name="LaButti K."/>
            <person name="Riley R."/>
            <person name="Lipzen A."/>
            <person name="Clum A."/>
            <person name="Drula E."/>
            <person name="Henrissat B."/>
            <person name="Kohler A."/>
            <person name="Grigoriev I.V."/>
            <person name="Martin F.M."/>
            <person name="Hacquard S."/>
        </authorList>
    </citation>
    <scope>NUCLEOTIDE SEQUENCE</scope>
    <source>
        <strain evidence="1">MPI-CAGE-AT-0021</strain>
    </source>
</reference>
<organism evidence="1 2">
    <name type="scientific">Dactylonectria estremocensis</name>
    <dbReference type="NCBI Taxonomy" id="1079267"/>
    <lineage>
        <taxon>Eukaryota</taxon>
        <taxon>Fungi</taxon>
        <taxon>Dikarya</taxon>
        <taxon>Ascomycota</taxon>
        <taxon>Pezizomycotina</taxon>
        <taxon>Sordariomycetes</taxon>
        <taxon>Hypocreomycetidae</taxon>
        <taxon>Hypocreales</taxon>
        <taxon>Nectriaceae</taxon>
        <taxon>Dactylonectria</taxon>
    </lineage>
</organism>
<evidence type="ECO:0000313" key="2">
    <source>
        <dbReference type="Proteomes" id="UP000717696"/>
    </source>
</evidence>
<keyword evidence="2" id="KW-1185">Reference proteome</keyword>
<dbReference type="Proteomes" id="UP000717696">
    <property type="component" value="Unassembled WGS sequence"/>
</dbReference>